<dbReference type="WBParaSite" id="PSAMB.scaffold96size80756.g1801.t1">
    <property type="protein sequence ID" value="PSAMB.scaffold96size80756.g1801.t1"/>
    <property type="gene ID" value="PSAMB.scaffold96size80756.g1801"/>
</dbReference>
<protein>
    <submittedName>
        <fullName evidence="3">Kinesin-associated protein 3</fullName>
    </submittedName>
</protein>
<sequence>MLHDEARFLKKHIKSVGLDVHTTEKALVIKYQLEATILGELGDPMIGERKECQKIIRLKDLNESTDISALAREVVDRCKLIPPSRLPEVEQLLYYLQNRREPKGSAGSDRVNRRPINSLGPSADFGELGAVADERASLSKLDEYIEMLYEDVPEKIKGTALVLQLARNPDNLEELLQNETLLGALARVLKEDWKKNFDLATNIAYTFFCFSTFTQFQPMISHFKIGALCMQVIEYELKRYDLWKSDLSNKAQSDAKELEKNKRKFILLAAKQEQLLRVCFYLLLNLSEDVKTELKMVNRGLVEMLSRSLERKSNAEFIILVLTFLKKLSVFVENKNQMAKHGVIEKIGQLFPSTNDELVQVAIKLLFNLSFDASMRSRMIAAGLLDHIAPLLDVAVMRVSALKLLYHLSMDDDAKVMITYTDCIALAMSILLGADVAGILEVKAFLVNVALEKRNAQLLAGDQGQGLRLLFERAFSQRDPVILKIIRNIAMHDGPTKAHFIEYIANLAETARRECDQSGKEFDFGLECLAILSQLNVADMDWARLLQETQLIGWIKSKMKPGVAEDDLLLEIVVMCGTVATDKSGAQMLLSNGVVDSLIGLLSAKQEDDEIVLQIVYVFYQMMFHDGLRQKLLADTQVPAYLIDLMHDKNSQIRNMCDNTLQVIADHGDEWARKIQEEKFRWHNAQWLEMVGQQGSLDSANRRIALDVSDDENGDLFNDMYGLQAEDILDNYDSDRPESRLDYRPSNGLSDDD</sequence>
<dbReference type="SMART" id="SM01297">
    <property type="entry name" value="KAP"/>
    <property type="match status" value="1"/>
</dbReference>
<evidence type="ECO:0000313" key="3">
    <source>
        <dbReference type="WBParaSite" id="PSAMB.scaffold96size80756.g1801.t1"/>
    </source>
</evidence>
<organism evidence="2 3">
    <name type="scientific">Plectus sambesii</name>
    <dbReference type="NCBI Taxonomy" id="2011161"/>
    <lineage>
        <taxon>Eukaryota</taxon>
        <taxon>Metazoa</taxon>
        <taxon>Ecdysozoa</taxon>
        <taxon>Nematoda</taxon>
        <taxon>Chromadorea</taxon>
        <taxon>Plectida</taxon>
        <taxon>Plectina</taxon>
        <taxon>Plectoidea</taxon>
        <taxon>Plectidae</taxon>
        <taxon>Plectus</taxon>
    </lineage>
</organism>
<evidence type="ECO:0000313" key="2">
    <source>
        <dbReference type="Proteomes" id="UP000887566"/>
    </source>
</evidence>
<feature type="region of interest" description="Disordered" evidence="1">
    <location>
        <begin position="732"/>
        <end position="753"/>
    </location>
</feature>
<dbReference type="PANTHER" id="PTHR15605:SF2">
    <property type="entry name" value="KINESIN-ASSOCIATED PROTEIN 3"/>
    <property type="match status" value="1"/>
</dbReference>
<dbReference type="PANTHER" id="PTHR15605">
    <property type="entry name" value="KINESIN-ASSOCIATED PROTEINS"/>
    <property type="match status" value="1"/>
</dbReference>
<reference evidence="3" key="1">
    <citation type="submission" date="2022-11" db="UniProtKB">
        <authorList>
            <consortium name="WormBaseParasite"/>
        </authorList>
    </citation>
    <scope>IDENTIFICATION</scope>
</reference>
<dbReference type="GO" id="GO:0007018">
    <property type="term" value="P:microtubule-based movement"/>
    <property type="evidence" value="ECO:0007669"/>
    <property type="project" value="TreeGrafter"/>
</dbReference>
<accession>A0A914XR60</accession>
<dbReference type="GO" id="GO:0035869">
    <property type="term" value="C:ciliary transition zone"/>
    <property type="evidence" value="ECO:0007669"/>
    <property type="project" value="TreeGrafter"/>
</dbReference>
<dbReference type="InterPro" id="IPR011989">
    <property type="entry name" value="ARM-like"/>
</dbReference>
<proteinExistence type="predicted"/>
<dbReference type="SMART" id="SM00185">
    <property type="entry name" value="ARM"/>
    <property type="match status" value="3"/>
</dbReference>
<feature type="compositionally biased region" description="Basic and acidic residues" evidence="1">
    <location>
        <begin position="733"/>
        <end position="743"/>
    </location>
</feature>
<dbReference type="GO" id="GO:0044782">
    <property type="term" value="P:cilium organization"/>
    <property type="evidence" value="ECO:0007669"/>
    <property type="project" value="TreeGrafter"/>
</dbReference>
<dbReference type="AlphaFoldDB" id="A0A914XR60"/>
<dbReference type="InterPro" id="IPR000225">
    <property type="entry name" value="Armadillo"/>
</dbReference>
<dbReference type="GO" id="GO:0005930">
    <property type="term" value="C:axoneme"/>
    <property type="evidence" value="ECO:0007669"/>
    <property type="project" value="TreeGrafter"/>
</dbReference>
<dbReference type="InterPro" id="IPR016024">
    <property type="entry name" value="ARM-type_fold"/>
</dbReference>
<evidence type="ECO:0000256" key="1">
    <source>
        <dbReference type="SAM" id="MobiDB-lite"/>
    </source>
</evidence>
<dbReference type="GO" id="GO:0016939">
    <property type="term" value="C:kinesin II complex"/>
    <property type="evidence" value="ECO:0007669"/>
    <property type="project" value="TreeGrafter"/>
</dbReference>
<dbReference type="Proteomes" id="UP000887566">
    <property type="component" value="Unplaced"/>
</dbReference>
<dbReference type="Pfam" id="PF05804">
    <property type="entry name" value="KAP"/>
    <property type="match status" value="1"/>
</dbReference>
<dbReference type="Gene3D" id="1.25.10.10">
    <property type="entry name" value="Leucine-rich Repeat Variant"/>
    <property type="match status" value="1"/>
</dbReference>
<dbReference type="SUPFAM" id="SSF48371">
    <property type="entry name" value="ARM repeat"/>
    <property type="match status" value="1"/>
</dbReference>
<keyword evidence="2" id="KW-1185">Reference proteome</keyword>
<dbReference type="GO" id="GO:0019894">
    <property type="term" value="F:kinesin binding"/>
    <property type="evidence" value="ECO:0007669"/>
    <property type="project" value="InterPro"/>
</dbReference>
<dbReference type="InterPro" id="IPR008658">
    <property type="entry name" value="KAP3"/>
</dbReference>
<name>A0A914XR60_9BILA</name>